<keyword evidence="3" id="KW-1185">Reference proteome</keyword>
<dbReference type="EMBL" id="FOSZ01000006">
    <property type="protein sequence ID" value="SFL19015.1"/>
    <property type="molecule type" value="Genomic_DNA"/>
</dbReference>
<organism evidence="2 3">
    <name type="scientific">Shimia haliotis</name>
    <dbReference type="NCBI Taxonomy" id="1280847"/>
    <lineage>
        <taxon>Bacteria</taxon>
        <taxon>Pseudomonadati</taxon>
        <taxon>Pseudomonadota</taxon>
        <taxon>Alphaproteobacteria</taxon>
        <taxon>Rhodobacterales</taxon>
        <taxon>Roseobacteraceae</taxon>
    </lineage>
</organism>
<proteinExistence type="predicted"/>
<keyword evidence="1" id="KW-0812">Transmembrane</keyword>
<dbReference type="OrthoDB" id="7596241at2"/>
<protein>
    <submittedName>
        <fullName evidence="2">Nitrate reductase NapE</fullName>
    </submittedName>
</protein>
<name>A0A1I4FM88_9RHOB</name>
<dbReference type="Pfam" id="PF06796">
    <property type="entry name" value="NapE"/>
    <property type="match status" value="1"/>
</dbReference>
<evidence type="ECO:0000256" key="1">
    <source>
        <dbReference type="SAM" id="Phobius"/>
    </source>
</evidence>
<reference evidence="3" key="1">
    <citation type="submission" date="2016-10" db="EMBL/GenBank/DDBJ databases">
        <authorList>
            <person name="Varghese N."/>
            <person name="Submissions S."/>
        </authorList>
    </citation>
    <scope>NUCLEOTIDE SEQUENCE [LARGE SCALE GENOMIC DNA]</scope>
    <source>
        <strain evidence="3">DSM 28453</strain>
    </source>
</reference>
<evidence type="ECO:0000313" key="3">
    <source>
        <dbReference type="Proteomes" id="UP000198851"/>
    </source>
</evidence>
<evidence type="ECO:0000313" key="2">
    <source>
        <dbReference type="EMBL" id="SFL19015.1"/>
    </source>
</evidence>
<gene>
    <name evidence="2" type="ORF">SAMN04488036_106154</name>
</gene>
<keyword evidence="1" id="KW-1133">Transmembrane helix</keyword>
<dbReference type="AlphaFoldDB" id="A0A1I4FM88"/>
<sequence length="57" mass="6244">MTDSSEGQQPASRRREWMAFLFLTLIVLPALAVAFVGGYGFVVWMSHVINGPPTAGY</sequence>
<dbReference type="STRING" id="1280847.SAMN04488036_106154"/>
<dbReference type="RefSeq" id="WP_093324833.1">
    <property type="nucleotide sequence ID" value="NZ_FOSZ01000006.1"/>
</dbReference>
<accession>A0A1I4FM88</accession>
<feature type="transmembrane region" description="Helical" evidence="1">
    <location>
        <begin position="20"/>
        <end position="44"/>
    </location>
</feature>
<dbReference type="Proteomes" id="UP000198851">
    <property type="component" value="Unassembled WGS sequence"/>
</dbReference>
<keyword evidence="1" id="KW-0472">Membrane</keyword>
<dbReference type="InterPro" id="IPR010649">
    <property type="entry name" value="NapE_TorE"/>
</dbReference>